<dbReference type="AlphaFoldDB" id="A0A379JJI3"/>
<dbReference type="Proteomes" id="UP000317039">
    <property type="component" value="Chromosome"/>
</dbReference>
<evidence type="ECO:0008006" key="5">
    <source>
        <dbReference type="Google" id="ProtNLM"/>
    </source>
</evidence>
<evidence type="ECO:0000313" key="1">
    <source>
        <dbReference type="EMBL" id="QDP79538.1"/>
    </source>
</evidence>
<dbReference type="EMBL" id="CP041695">
    <property type="protein sequence ID" value="QDP79538.1"/>
    <property type="molecule type" value="Genomic_DNA"/>
</dbReference>
<gene>
    <name evidence="1" type="ORF">FOH10_13305</name>
    <name evidence="2" type="ORF">NCTC1934_05936</name>
</gene>
<dbReference type="EMBL" id="UGRY01000005">
    <property type="protein sequence ID" value="SUD48600.1"/>
    <property type="molecule type" value="Genomic_DNA"/>
</dbReference>
<evidence type="ECO:0000313" key="3">
    <source>
        <dbReference type="Proteomes" id="UP000255467"/>
    </source>
</evidence>
<name>A0A379JJI3_9NOCA</name>
<keyword evidence="3" id="KW-1185">Reference proteome</keyword>
<sequence>MTAPAQGPLTGSTLGGIVFDTAALTAWAHRVAYVQSVVWATADAGHTIIVPATALAAARALISPVRLDILSVLLDLPNTVIQPLDRPASDHLGAALADRPDADALIPAGHATLEAVSRDWPCLTDRPDTLRKLDPRVQIDTLP</sequence>
<dbReference type="RefSeq" id="WP_051037282.1">
    <property type="nucleotide sequence ID" value="NZ_CP041695.1"/>
</dbReference>
<reference evidence="2 3" key="1">
    <citation type="submission" date="2018-06" db="EMBL/GenBank/DDBJ databases">
        <authorList>
            <consortium name="Pathogen Informatics"/>
            <person name="Doyle S."/>
        </authorList>
    </citation>
    <scope>NUCLEOTIDE SEQUENCE [LARGE SCALE GENOMIC DNA]</scope>
    <source>
        <strain evidence="2 3">NCTC1934</strain>
    </source>
</reference>
<dbReference type="KEGG" id="nod:FOH10_13305"/>
<reference evidence="1 4" key="2">
    <citation type="submission" date="2019-07" db="EMBL/GenBank/DDBJ databases">
        <title>Complete Genome Sequence and Methylome Analysis of Nocardia otitidis-caviarum NEB252.</title>
        <authorList>
            <person name="Fomenkov A."/>
            <person name="Anton B.P."/>
            <person name="Vincze T."/>
            <person name="Roberts R.J."/>
        </authorList>
    </citation>
    <scope>NUCLEOTIDE SEQUENCE [LARGE SCALE GENOMIC DNA]</scope>
    <source>
        <strain evidence="1 4">NEB252</strain>
    </source>
</reference>
<dbReference type="STRING" id="1406858.GCA_000710895_04601"/>
<dbReference type="GeneID" id="80333355"/>
<organism evidence="2 3">
    <name type="scientific">Nocardia otitidiscaviarum</name>
    <dbReference type="NCBI Taxonomy" id="1823"/>
    <lineage>
        <taxon>Bacteria</taxon>
        <taxon>Bacillati</taxon>
        <taxon>Actinomycetota</taxon>
        <taxon>Actinomycetes</taxon>
        <taxon>Mycobacteriales</taxon>
        <taxon>Nocardiaceae</taxon>
        <taxon>Nocardia</taxon>
    </lineage>
</organism>
<proteinExistence type="predicted"/>
<evidence type="ECO:0000313" key="2">
    <source>
        <dbReference type="EMBL" id="SUD48600.1"/>
    </source>
</evidence>
<protein>
    <recommendedName>
        <fullName evidence="5">PIN domain-containing protein</fullName>
    </recommendedName>
</protein>
<evidence type="ECO:0000313" key="4">
    <source>
        <dbReference type="Proteomes" id="UP000317039"/>
    </source>
</evidence>
<dbReference type="OrthoDB" id="4550316at2"/>
<accession>A0A379JJI3</accession>
<dbReference type="Proteomes" id="UP000255467">
    <property type="component" value="Unassembled WGS sequence"/>
</dbReference>